<dbReference type="EMBL" id="VSSQ01007889">
    <property type="protein sequence ID" value="MPM37278.1"/>
    <property type="molecule type" value="Genomic_DNA"/>
</dbReference>
<accession>A0A644ZAG5</accession>
<dbReference type="InterPro" id="IPR013785">
    <property type="entry name" value="Aldolase_TIM"/>
</dbReference>
<evidence type="ECO:0000256" key="1">
    <source>
        <dbReference type="ARBA" id="ARBA00023235"/>
    </source>
</evidence>
<evidence type="ECO:0000313" key="2">
    <source>
        <dbReference type="EMBL" id="MPM37278.1"/>
    </source>
</evidence>
<dbReference type="Gene3D" id="3.20.20.70">
    <property type="entry name" value="Aldolase class I"/>
    <property type="match status" value="1"/>
</dbReference>
<comment type="caution">
    <text evidence="2">The sequence shown here is derived from an EMBL/GenBank/DDBJ whole genome shotgun (WGS) entry which is preliminary data.</text>
</comment>
<dbReference type="GO" id="GO:0004807">
    <property type="term" value="F:triose-phosphate isomerase activity"/>
    <property type="evidence" value="ECO:0007669"/>
    <property type="project" value="InterPro"/>
</dbReference>
<dbReference type="InterPro" id="IPR035990">
    <property type="entry name" value="TIM_sf"/>
</dbReference>
<organism evidence="2">
    <name type="scientific">bioreactor metagenome</name>
    <dbReference type="NCBI Taxonomy" id="1076179"/>
    <lineage>
        <taxon>unclassified sequences</taxon>
        <taxon>metagenomes</taxon>
        <taxon>ecological metagenomes</taxon>
    </lineage>
</organism>
<dbReference type="PROSITE" id="PS51440">
    <property type="entry name" value="TIM_2"/>
    <property type="match status" value="1"/>
</dbReference>
<dbReference type="SUPFAM" id="SSF51351">
    <property type="entry name" value="Triosephosphate isomerase (TIM)"/>
    <property type="match status" value="1"/>
</dbReference>
<name>A0A644ZAG5_9ZZZZ</name>
<reference evidence="2" key="1">
    <citation type="submission" date="2019-08" db="EMBL/GenBank/DDBJ databases">
        <authorList>
            <person name="Kucharzyk K."/>
            <person name="Murdoch R.W."/>
            <person name="Higgins S."/>
            <person name="Loffler F."/>
        </authorList>
    </citation>
    <scope>NUCLEOTIDE SEQUENCE</scope>
</reference>
<protein>
    <submittedName>
        <fullName evidence="2">Uncharacterized protein</fullName>
    </submittedName>
</protein>
<dbReference type="AlphaFoldDB" id="A0A644ZAG5"/>
<proteinExistence type="predicted"/>
<keyword evidence="1" id="KW-0413">Isomerase</keyword>
<dbReference type="Pfam" id="PF00121">
    <property type="entry name" value="TIM"/>
    <property type="match status" value="1"/>
</dbReference>
<sequence>MSIVCADSMDETRAVAQMHPDLMITEPVELIGTGQAADLSYVKTSVDAIISIDPNIGILVGGGISSSEDVYNVIMAGADATGSSSGIVKAADPYAMVHEMLAALRQAWDDRHK</sequence>
<gene>
    <name evidence="2" type="ORF">SDC9_83887</name>
</gene>
<dbReference type="InterPro" id="IPR000652">
    <property type="entry name" value="Triosephosphate_isomerase"/>
</dbReference>